<proteinExistence type="predicted"/>
<dbReference type="AlphaFoldDB" id="A0A934X7K3"/>
<evidence type="ECO:0000313" key="2">
    <source>
        <dbReference type="Proteomes" id="UP000718281"/>
    </source>
</evidence>
<sequence length="204" mass="22330">MARAFRRRGARMVARLDRNEREVIASLMVQTRSLLAPDVASTGDAFADLMASLESGATAPEGLPRGTDPGDRDPALARLLPDAHRGDPAVAAEFRRLTEQDLRRRKSDALTASIDALRAEADRDRLSLEPATAQSFLIALTDTRLLMGERLGLRTEEDVDAWEARVEADPDDPLAYAAALYDFLTWLQDGLVGALMGRRAFPDA</sequence>
<dbReference type="EMBL" id="JADIXZ010000005">
    <property type="protein sequence ID" value="MBK6301628.1"/>
    <property type="molecule type" value="Genomic_DNA"/>
</dbReference>
<dbReference type="InterPro" id="IPR018561">
    <property type="entry name" value="AosR"/>
</dbReference>
<comment type="caution">
    <text evidence="1">The sequence shown here is derived from an EMBL/GenBank/DDBJ whole genome shotgun (WGS) entry which is preliminary data.</text>
</comment>
<evidence type="ECO:0000313" key="1">
    <source>
        <dbReference type="EMBL" id="MBK6301628.1"/>
    </source>
</evidence>
<dbReference type="Proteomes" id="UP000718281">
    <property type="component" value="Unassembled WGS sequence"/>
</dbReference>
<gene>
    <name evidence="1" type="ORF">IPF40_11490</name>
</gene>
<dbReference type="Pfam" id="PF09438">
    <property type="entry name" value="DUF2017"/>
    <property type="match status" value="1"/>
</dbReference>
<organism evidence="1 2">
    <name type="scientific">Candidatus Phosphoribacter hodrii</name>
    <dbReference type="NCBI Taxonomy" id="2953743"/>
    <lineage>
        <taxon>Bacteria</taxon>
        <taxon>Bacillati</taxon>
        <taxon>Actinomycetota</taxon>
        <taxon>Actinomycetes</taxon>
        <taxon>Micrococcales</taxon>
        <taxon>Dermatophilaceae</taxon>
        <taxon>Candidatus Phosphoribacter</taxon>
    </lineage>
</organism>
<accession>A0A934X7K3</accession>
<name>A0A934X7K3_9MICO</name>
<protein>
    <submittedName>
        <fullName evidence="1">DUF2017 domain-containing protein</fullName>
    </submittedName>
</protein>
<reference evidence="1 2" key="1">
    <citation type="submission" date="2020-10" db="EMBL/GenBank/DDBJ databases">
        <title>Connecting structure to function with the recovery of over 1000 high-quality activated sludge metagenome-assembled genomes encoding full-length rRNA genes using long-read sequencing.</title>
        <authorList>
            <person name="Singleton C.M."/>
            <person name="Petriglieri F."/>
            <person name="Kristensen J.M."/>
            <person name="Kirkegaard R.H."/>
            <person name="Michaelsen T.Y."/>
            <person name="Andersen M.H."/>
            <person name="Karst S.M."/>
            <person name="Dueholm M.S."/>
            <person name="Nielsen P.H."/>
            <person name="Albertsen M."/>
        </authorList>
    </citation>
    <scope>NUCLEOTIDE SEQUENCE [LARGE SCALE GENOMIC DNA]</scope>
    <source>
        <strain evidence="1">AalE_18-Q3-R2-46_BAT3C.188</strain>
    </source>
</reference>